<evidence type="ECO:0000313" key="1">
    <source>
        <dbReference type="EMBL" id="CAG9944231.1"/>
    </source>
</evidence>
<sequence>MEQYEGLDDMAQMMGFSAFGSQDRPQKKRKYNPNAESFVERQPPQATTTSSNSIPLGPPPVTKPSANADEIDLEDDDGEDGSPAVKEAVPGGGGGGSIPEPSVNSLPRRPAVGAGEDGPPSNGAHPGHGSRTHHNNRAAGHDGHGGKPWYDGYYDSISNENPWEKLEKAMNLQPIGGIWK</sequence>
<dbReference type="EMBL" id="CADEHS020000007">
    <property type="protein sequence ID" value="CAG9944231.1"/>
    <property type="molecule type" value="Genomic_DNA"/>
</dbReference>
<evidence type="ECO:0000313" key="2">
    <source>
        <dbReference type="Proteomes" id="UP000836387"/>
    </source>
</evidence>
<accession>A0ACA9TTF6</accession>
<reference evidence="1" key="1">
    <citation type="submission" date="2020-04" db="EMBL/GenBank/DDBJ databases">
        <authorList>
            <person name="Broberg M."/>
        </authorList>
    </citation>
    <scope>NUCLEOTIDE SEQUENCE</scope>
</reference>
<protein>
    <submittedName>
        <fullName evidence="1">Uncharacterized protein</fullName>
    </submittedName>
</protein>
<keyword evidence="2" id="KW-1185">Reference proteome</keyword>
<name>A0ACA9TTF6_BIOOC</name>
<comment type="caution">
    <text evidence="1">The sequence shown here is derived from an EMBL/GenBank/DDBJ whole genome shotgun (WGS) entry which is preliminary data.</text>
</comment>
<dbReference type="Proteomes" id="UP000836387">
    <property type="component" value="Unassembled WGS sequence"/>
</dbReference>
<reference evidence="1" key="2">
    <citation type="submission" date="2021-10" db="EMBL/GenBank/DDBJ databases">
        <authorList>
            <person name="Piombo E."/>
        </authorList>
    </citation>
    <scope>NUCLEOTIDE SEQUENCE</scope>
</reference>
<gene>
    <name evidence="1" type="ORF">CRV2_00001395</name>
</gene>
<proteinExistence type="predicted"/>
<organism evidence="1 2">
    <name type="scientific">Clonostachys rosea f. rosea IK726</name>
    <dbReference type="NCBI Taxonomy" id="1349383"/>
    <lineage>
        <taxon>Eukaryota</taxon>
        <taxon>Fungi</taxon>
        <taxon>Dikarya</taxon>
        <taxon>Ascomycota</taxon>
        <taxon>Pezizomycotina</taxon>
        <taxon>Sordariomycetes</taxon>
        <taxon>Hypocreomycetidae</taxon>
        <taxon>Hypocreales</taxon>
        <taxon>Bionectriaceae</taxon>
        <taxon>Clonostachys</taxon>
    </lineage>
</organism>